<keyword evidence="4" id="KW-1185">Reference proteome</keyword>
<proteinExistence type="predicted"/>
<keyword evidence="2" id="KW-0472">Membrane</keyword>
<dbReference type="HOGENOM" id="CLU_1412623_0_0_5"/>
<reference evidence="4" key="1">
    <citation type="submission" date="2011-03" db="EMBL/GenBank/DDBJ databases">
        <title>Draft genome sequence of Brevundimonas diminuta.</title>
        <authorList>
            <person name="Brown P.J.B."/>
            <person name="Buechlein A."/>
            <person name="Hemmerich C."/>
            <person name="Brun Y.V."/>
        </authorList>
    </citation>
    <scope>NUCLEOTIDE SEQUENCE [LARGE SCALE GENOMIC DNA]</scope>
    <source>
        <strain evidence="4">C19</strain>
    </source>
</reference>
<feature type="region of interest" description="Disordered" evidence="1">
    <location>
        <begin position="148"/>
        <end position="192"/>
    </location>
</feature>
<keyword evidence="2" id="KW-1133">Transmembrane helix</keyword>
<organism evidence="3 4">
    <name type="scientific">Asticcacaulis biprosthecium C19</name>
    <dbReference type="NCBI Taxonomy" id="715226"/>
    <lineage>
        <taxon>Bacteria</taxon>
        <taxon>Pseudomonadati</taxon>
        <taxon>Pseudomonadota</taxon>
        <taxon>Alphaproteobacteria</taxon>
        <taxon>Caulobacterales</taxon>
        <taxon>Caulobacteraceae</taxon>
        <taxon>Asticcacaulis</taxon>
    </lineage>
</organism>
<evidence type="ECO:0000313" key="4">
    <source>
        <dbReference type="Proteomes" id="UP000006512"/>
    </source>
</evidence>
<feature type="transmembrane region" description="Helical" evidence="2">
    <location>
        <begin position="43"/>
        <end position="67"/>
    </location>
</feature>
<keyword evidence="2" id="KW-0812">Transmembrane</keyword>
<dbReference type="OrthoDB" id="7173303at2"/>
<evidence type="ECO:0000256" key="2">
    <source>
        <dbReference type="SAM" id="Phobius"/>
    </source>
</evidence>
<dbReference type="EMBL" id="GL883081">
    <property type="protein sequence ID" value="EGF89349.1"/>
    <property type="molecule type" value="Genomic_DNA"/>
</dbReference>
<evidence type="ECO:0000256" key="1">
    <source>
        <dbReference type="SAM" id="MobiDB-lite"/>
    </source>
</evidence>
<dbReference type="AlphaFoldDB" id="F4QU49"/>
<gene>
    <name evidence="3" type="ORF">ABI_46970</name>
</gene>
<evidence type="ECO:0000313" key="3">
    <source>
        <dbReference type="EMBL" id="EGF89349.1"/>
    </source>
</evidence>
<feature type="transmembrane region" description="Helical" evidence="2">
    <location>
        <begin position="15"/>
        <end position="37"/>
    </location>
</feature>
<feature type="compositionally biased region" description="Basic and acidic residues" evidence="1">
    <location>
        <begin position="148"/>
        <end position="164"/>
    </location>
</feature>
<sequence>MFNLSQQFDALKQSLVGYVLMLAAAIIGLIWISFGIYNWATAILGPVWGPLAIGAAFLLPVAVYVLIKIAQPDDKRSKQQRMFDEAFAASPVGSLSKMIETMSVHSPFLAAVTAIVGGFVAARFPQFLSILSELVIAGGDELTRWKSGKSERAAYKTAEYDRKATPPPPPDVEPTRKRRGKKADADFDMYGS</sequence>
<protein>
    <submittedName>
        <fullName evidence="3">Uncharacterized protein</fullName>
    </submittedName>
</protein>
<dbReference type="Proteomes" id="UP000006512">
    <property type="component" value="Unassembled WGS sequence"/>
</dbReference>
<accession>F4QU49</accession>
<name>F4QU49_9CAUL</name>
<dbReference type="RefSeq" id="WP_006275471.1">
    <property type="nucleotide sequence ID" value="NZ_GL883081.1"/>
</dbReference>